<gene>
    <name evidence="1" type="ORF">SCALOS_LOCUS7629</name>
</gene>
<dbReference type="EMBL" id="CAJVPM010017536">
    <property type="protein sequence ID" value="CAG8620395.1"/>
    <property type="molecule type" value="Genomic_DNA"/>
</dbReference>
<evidence type="ECO:0000313" key="2">
    <source>
        <dbReference type="Proteomes" id="UP000789860"/>
    </source>
</evidence>
<sequence>YGKVPTDHSTKKRSKSSSQSPPGTPPRTKKRAPEITQTPPETPPKFCTSGSSKPITTISDLSLPEQASMTDSFVNNEFSLQDYTDGSEIEEEEEVVLTSGQVTTEFLQQMPELQAAMPSAIPRALRPLSEPTVKPTNAEEMDVDFDEFDYRSVNKRPFNDDEYIKELAVYYWKNVTYTPPYYGADMAGTLFTDTTKSWNVNCLDNLLNTIDPIPGVNNAYLYFGMWKACFPWHVEDKDLYSINYIHFGAPKHWYAISPQRADKFEQHMRGWFGYASKNCSEFLRHKEFLVSPSALDRAPILYNHVIQREESVNFAFEDWIEIGIRAKSCACRPDSVRIDVRALFGHLLDPDISNTIAPHSKKTRIKLSSNSMGTTSTKIVLSPKKGRLKSHHSKAVHPHQCYLCPNKYSYDEETLEGGEFELISNDDGSQYAHGLCAMFVPETWIASTDGSMADCKIIETEPIPTYRFETECQVCRTKEGACVQCQEAGCAK</sequence>
<protein>
    <submittedName>
        <fullName evidence="1">9559_t:CDS:1</fullName>
    </submittedName>
</protein>
<feature type="non-terminal residue" evidence="1">
    <location>
        <position position="1"/>
    </location>
</feature>
<proteinExistence type="predicted"/>
<keyword evidence="2" id="KW-1185">Reference proteome</keyword>
<name>A0ACA9N606_9GLOM</name>
<dbReference type="Proteomes" id="UP000789860">
    <property type="component" value="Unassembled WGS sequence"/>
</dbReference>
<reference evidence="1" key="1">
    <citation type="submission" date="2021-06" db="EMBL/GenBank/DDBJ databases">
        <authorList>
            <person name="Kallberg Y."/>
            <person name="Tangrot J."/>
            <person name="Rosling A."/>
        </authorList>
    </citation>
    <scope>NUCLEOTIDE SEQUENCE</scope>
    <source>
        <strain evidence="1">AU212A</strain>
    </source>
</reference>
<accession>A0ACA9N606</accession>
<comment type="caution">
    <text evidence="1">The sequence shown here is derived from an EMBL/GenBank/DDBJ whole genome shotgun (WGS) entry which is preliminary data.</text>
</comment>
<evidence type="ECO:0000313" key="1">
    <source>
        <dbReference type="EMBL" id="CAG8620395.1"/>
    </source>
</evidence>
<organism evidence="1 2">
    <name type="scientific">Scutellospora calospora</name>
    <dbReference type="NCBI Taxonomy" id="85575"/>
    <lineage>
        <taxon>Eukaryota</taxon>
        <taxon>Fungi</taxon>
        <taxon>Fungi incertae sedis</taxon>
        <taxon>Mucoromycota</taxon>
        <taxon>Glomeromycotina</taxon>
        <taxon>Glomeromycetes</taxon>
        <taxon>Diversisporales</taxon>
        <taxon>Gigasporaceae</taxon>
        <taxon>Scutellospora</taxon>
    </lineage>
</organism>
<feature type="non-terminal residue" evidence="1">
    <location>
        <position position="492"/>
    </location>
</feature>